<proteinExistence type="predicted"/>
<keyword evidence="3" id="KW-1185">Reference proteome</keyword>
<dbReference type="OrthoDB" id="6333486at2"/>
<dbReference type="Pfam" id="PF00534">
    <property type="entry name" value="Glycos_transf_1"/>
    <property type="match status" value="1"/>
</dbReference>
<reference evidence="2 3" key="1">
    <citation type="submission" date="2019-12" db="EMBL/GenBank/DDBJ databases">
        <title>Genome sequencing and assembly of endphytes of Porphyra tenera.</title>
        <authorList>
            <person name="Park J.M."/>
            <person name="Shin R."/>
            <person name="Jo S.H."/>
        </authorList>
    </citation>
    <scope>NUCLEOTIDE SEQUENCE [LARGE SCALE GENOMIC DNA]</scope>
    <source>
        <strain evidence="2 3">GPM4</strain>
    </source>
</reference>
<dbReference type="KEGG" id="pmes:FX988_01516"/>
<evidence type="ECO:0000313" key="3">
    <source>
        <dbReference type="Proteomes" id="UP000464524"/>
    </source>
</evidence>
<evidence type="ECO:0000259" key="1">
    <source>
        <dbReference type="Pfam" id="PF00534"/>
    </source>
</evidence>
<protein>
    <recommendedName>
        <fullName evidence="1">Glycosyl transferase family 1 domain-containing protein</fullName>
    </recommendedName>
</protein>
<dbReference type="AlphaFoldDB" id="A0A857JJ66"/>
<gene>
    <name evidence="2" type="ORF">FX988_01516</name>
</gene>
<organism evidence="2 3">
    <name type="scientific">Paraglaciecola mesophila</name>
    <dbReference type="NCBI Taxonomy" id="197222"/>
    <lineage>
        <taxon>Bacteria</taxon>
        <taxon>Pseudomonadati</taxon>
        <taxon>Pseudomonadota</taxon>
        <taxon>Gammaproteobacteria</taxon>
        <taxon>Alteromonadales</taxon>
        <taxon>Alteromonadaceae</taxon>
        <taxon>Paraglaciecola</taxon>
    </lineage>
</organism>
<dbReference type="InterPro" id="IPR001296">
    <property type="entry name" value="Glyco_trans_1"/>
</dbReference>
<dbReference type="EMBL" id="CP047656">
    <property type="protein sequence ID" value="QHJ11288.1"/>
    <property type="molecule type" value="Genomic_DNA"/>
</dbReference>
<dbReference type="Gene3D" id="3.40.50.2000">
    <property type="entry name" value="Glycogen Phosphorylase B"/>
    <property type="match status" value="1"/>
</dbReference>
<feature type="domain" description="Glycosyl transferase family 1" evidence="1">
    <location>
        <begin position="220"/>
        <end position="354"/>
    </location>
</feature>
<dbReference type="RefSeq" id="WP_160179047.1">
    <property type="nucleotide sequence ID" value="NZ_CP047656.1"/>
</dbReference>
<dbReference type="Proteomes" id="UP000464524">
    <property type="component" value="Chromosome"/>
</dbReference>
<name>A0A857JJ66_9ALTE</name>
<dbReference type="GO" id="GO:0016757">
    <property type="term" value="F:glycosyltransferase activity"/>
    <property type="evidence" value="ECO:0007669"/>
    <property type="project" value="InterPro"/>
</dbReference>
<dbReference type="SUPFAM" id="SSF53756">
    <property type="entry name" value="UDP-Glycosyltransferase/glycogen phosphorylase"/>
    <property type="match status" value="1"/>
</dbReference>
<evidence type="ECO:0000313" key="2">
    <source>
        <dbReference type="EMBL" id="QHJ11288.1"/>
    </source>
</evidence>
<accession>A0A857JJ66</accession>
<sequence length="449" mass="51851">MNVKLRINLLASRIVEFIKYDYNHLKYPLVLASQGAILVLQKLNKHSLAFKVASNIYRTGWAKSEQLGLDVARYYFKAHPQLGREITQKFINELPPLKNTEKFFKQPEAMLNGIITVLKQPNEDEKGALIINYSYYFPLFLRFFDIERVAKSFNIILEPSWAGFCEENILAYTLIDAPIFLQVYEKRDKQFIDKLQSNIIPIEVGPSWFINHNNFVPPTSGERDIDLLMVAAWAKFKRHGAFFKAVASLVKSKPDLKIVLVGYPVDMTKEQILELAALQKVERNIEIFEWITPQEVSELQKRAKVNVLWSKFEGNNRAIIEGMFCGTPVIMRKGHNYGENYDFINPQTGYFADEETFKHVYEMTVSRASEMDPNLYVMQNRNCKVGTRIMGDAIKSYELSQGRPWHNDLDIKVNDLHGMAYLERDEDYYADSYMALKACILSPSNSSNS</sequence>